<protein>
    <submittedName>
        <fullName evidence="2">Uncharacterized protein</fullName>
    </submittedName>
</protein>
<evidence type="ECO:0000256" key="1">
    <source>
        <dbReference type="SAM" id="MobiDB-lite"/>
    </source>
</evidence>
<evidence type="ECO:0000313" key="2">
    <source>
        <dbReference type="EMBL" id="KAK4215610.1"/>
    </source>
</evidence>
<sequence>MASIRSSSPLAFESSPSSPEANEKSRLLPDLEEEILSMMGDGRTASPTTDRSETNQTNNCQNSHCTDLSCETRVFQVPIDGQTKSVLESWVITYHAREKRLAGWYQWLGICWWRRIEADGARILAVVPNSHFTQDELEGVYAASRAEYTAADGKQPETGYAIDLERRLRKLDWVVQDEIYDLINDRIQSSSNAFRRRDWKLVMLNPVPGGEITDAPAGAQQRPKGLLRRFSLFRNKLMKVPKAPVTEYRLILRGTETKVNDKGWAYHNRYSRPWRDVDEKEIGDIKSKLRRRDSQFTTNTCINF</sequence>
<reference evidence="2" key="1">
    <citation type="journal article" date="2023" name="Mol. Phylogenet. Evol.">
        <title>Genome-scale phylogeny and comparative genomics of the fungal order Sordariales.</title>
        <authorList>
            <person name="Hensen N."/>
            <person name="Bonometti L."/>
            <person name="Westerberg I."/>
            <person name="Brannstrom I.O."/>
            <person name="Guillou S."/>
            <person name="Cros-Aarteil S."/>
            <person name="Calhoun S."/>
            <person name="Haridas S."/>
            <person name="Kuo A."/>
            <person name="Mondo S."/>
            <person name="Pangilinan J."/>
            <person name="Riley R."/>
            <person name="LaButti K."/>
            <person name="Andreopoulos B."/>
            <person name="Lipzen A."/>
            <person name="Chen C."/>
            <person name="Yan M."/>
            <person name="Daum C."/>
            <person name="Ng V."/>
            <person name="Clum A."/>
            <person name="Steindorff A."/>
            <person name="Ohm R.A."/>
            <person name="Martin F."/>
            <person name="Silar P."/>
            <person name="Natvig D.O."/>
            <person name="Lalanne C."/>
            <person name="Gautier V."/>
            <person name="Ament-Velasquez S.L."/>
            <person name="Kruys A."/>
            <person name="Hutchinson M.I."/>
            <person name="Powell A.J."/>
            <person name="Barry K."/>
            <person name="Miller A.N."/>
            <person name="Grigoriev I.V."/>
            <person name="Debuchy R."/>
            <person name="Gladieux P."/>
            <person name="Hiltunen Thoren M."/>
            <person name="Johannesson H."/>
        </authorList>
    </citation>
    <scope>NUCLEOTIDE SEQUENCE</scope>
    <source>
        <strain evidence="2">PSN293</strain>
    </source>
</reference>
<organism evidence="2 3">
    <name type="scientific">Rhypophila decipiens</name>
    <dbReference type="NCBI Taxonomy" id="261697"/>
    <lineage>
        <taxon>Eukaryota</taxon>
        <taxon>Fungi</taxon>
        <taxon>Dikarya</taxon>
        <taxon>Ascomycota</taxon>
        <taxon>Pezizomycotina</taxon>
        <taxon>Sordariomycetes</taxon>
        <taxon>Sordariomycetidae</taxon>
        <taxon>Sordariales</taxon>
        <taxon>Naviculisporaceae</taxon>
        <taxon>Rhypophila</taxon>
    </lineage>
</organism>
<dbReference type="AlphaFoldDB" id="A0AAN6YBL1"/>
<accession>A0AAN6YBL1</accession>
<feature type="compositionally biased region" description="Polar residues" evidence="1">
    <location>
        <begin position="45"/>
        <end position="63"/>
    </location>
</feature>
<comment type="caution">
    <text evidence="2">The sequence shown here is derived from an EMBL/GenBank/DDBJ whole genome shotgun (WGS) entry which is preliminary data.</text>
</comment>
<feature type="region of interest" description="Disordered" evidence="1">
    <location>
        <begin position="41"/>
        <end position="63"/>
    </location>
</feature>
<dbReference type="Proteomes" id="UP001301769">
    <property type="component" value="Unassembled WGS sequence"/>
</dbReference>
<reference evidence="2" key="2">
    <citation type="submission" date="2023-05" db="EMBL/GenBank/DDBJ databases">
        <authorList>
            <consortium name="Lawrence Berkeley National Laboratory"/>
            <person name="Steindorff A."/>
            <person name="Hensen N."/>
            <person name="Bonometti L."/>
            <person name="Westerberg I."/>
            <person name="Brannstrom I.O."/>
            <person name="Guillou S."/>
            <person name="Cros-Aarteil S."/>
            <person name="Calhoun S."/>
            <person name="Haridas S."/>
            <person name="Kuo A."/>
            <person name="Mondo S."/>
            <person name="Pangilinan J."/>
            <person name="Riley R."/>
            <person name="Labutti K."/>
            <person name="Andreopoulos B."/>
            <person name="Lipzen A."/>
            <person name="Chen C."/>
            <person name="Yanf M."/>
            <person name="Daum C."/>
            <person name="Ng V."/>
            <person name="Clum A."/>
            <person name="Ohm R."/>
            <person name="Martin F."/>
            <person name="Silar P."/>
            <person name="Natvig D."/>
            <person name="Lalanne C."/>
            <person name="Gautier V."/>
            <person name="Ament-Velasquez S.L."/>
            <person name="Kruys A."/>
            <person name="Hutchinson M.I."/>
            <person name="Powell A.J."/>
            <person name="Barry K."/>
            <person name="Miller A.N."/>
            <person name="Grigoriev I.V."/>
            <person name="Debuchy R."/>
            <person name="Gladieux P."/>
            <person name="Thoren M.H."/>
            <person name="Johannesson H."/>
        </authorList>
    </citation>
    <scope>NUCLEOTIDE SEQUENCE</scope>
    <source>
        <strain evidence="2">PSN293</strain>
    </source>
</reference>
<proteinExistence type="predicted"/>
<feature type="compositionally biased region" description="Low complexity" evidence="1">
    <location>
        <begin position="1"/>
        <end position="20"/>
    </location>
</feature>
<gene>
    <name evidence="2" type="ORF">QBC37DRAFT_458496</name>
</gene>
<feature type="region of interest" description="Disordered" evidence="1">
    <location>
        <begin position="1"/>
        <end position="27"/>
    </location>
</feature>
<keyword evidence="3" id="KW-1185">Reference proteome</keyword>
<name>A0AAN6YBL1_9PEZI</name>
<dbReference type="EMBL" id="MU858078">
    <property type="protein sequence ID" value="KAK4215610.1"/>
    <property type="molecule type" value="Genomic_DNA"/>
</dbReference>
<evidence type="ECO:0000313" key="3">
    <source>
        <dbReference type="Proteomes" id="UP001301769"/>
    </source>
</evidence>